<reference evidence="4 5" key="1">
    <citation type="submission" date="2020-08" db="EMBL/GenBank/DDBJ databases">
        <title>Genome public.</title>
        <authorList>
            <person name="Liu C."/>
            <person name="Sun Q."/>
        </authorList>
    </citation>
    <scope>NUCLEOTIDE SEQUENCE [LARGE SCALE GENOMIC DNA]</scope>
    <source>
        <strain evidence="4 5">NSJ-7</strain>
    </source>
</reference>
<proteinExistence type="predicted"/>
<dbReference type="InterPro" id="IPR013785">
    <property type="entry name" value="Aldolase_TIM"/>
</dbReference>
<dbReference type="InterPro" id="IPR036206">
    <property type="entry name" value="ThiamineP_synth_sf"/>
</dbReference>
<evidence type="ECO:0000313" key="5">
    <source>
        <dbReference type="Proteomes" id="UP000635828"/>
    </source>
</evidence>
<feature type="domain" description="Thiamine phosphate synthase/TenI" evidence="3">
    <location>
        <begin position="7"/>
        <end position="181"/>
    </location>
</feature>
<keyword evidence="5" id="KW-1185">Reference proteome</keyword>
<comment type="caution">
    <text evidence="4">The sequence shown here is derived from an EMBL/GenBank/DDBJ whole genome shotgun (WGS) entry which is preliminary data.</text>
</comment>
<dbReference type="InterPro" id="IPR022998">
    <property type="entry name" value="ThiamineP_synth_TenI"/>
</dbReference>
<evidence type="ECO:0000313" key="4">
    <source>
        <dbReference type="EMBL" id="MBC5676125.1"/>
    </source>
</evidence>
<accession>A0ABR7FLN9</accession>
<dbReference type="CDD" id="cd00564">
    <property type="entry name" value="TMP_TenI"/>
    <property type="match status" value="1"/>
</dbReference>
<organism evidence="4 5">
    <name type="scientific">Anaerostipes hominis</name>
    <name type="common">ex Liu et al. 2021</name>
    <dbReference type="NCBI Taxonomy" id="2763018"/>
    <lineage>
        <taxon>Bacteria</taxon>
        <taxon>Bacillati</taxon>
        <taxon>Bacillota</taxon>
        <taxon>Clostridia</taxon>
        <taxon>Lachnospirales</taxon>
        <taxon>Lachnospiraceae</taxon>
        <taxon>Anaerostipes</taxon>
    </lineage>
</organism>
<comment type="pathway">
    <text evidence="1">Cofactor biosynthesis; thiamine diphosphate biosynthesis.</text>
</comment>
<keyword evidence="2" id="KW-0784">Thiamine biosynthesis</keyword>
<dbReference type="Gene3D" id="3.20.20.70">
    <property type="entry name" value="Aldolase class I"/>
    <property type="match status" value="1"/>
</dbReference>
<dbReference type="PANTHER" id="PTHR20857">
    <property type="entry name" value="THIAMINE-PHOSPHATE PYROPHOSPHORYLASE"/>
    <property type="match status" value="1"/>
</dbReference>
<dbReference type="PANTHER" id="PTHR20857:SF15">
    <property type="entry name" value="THIAMINE-PHOSPHATE SYNTHASE"/>
    <property type="match status" value="1"/>
</dbReference>
<dbReference type="Proteomes" id="UP000635828">
    <property type="component" value="Unassembled WGS sequence"/>
</dbReference>
<evidence type="ECO:0000256" key="2">
    <source>
        <dbReference type="ARBA" id="ARBA00022977"/>
    </source>
</evidence>
<gene>
    <name evidence="4" type="ORF">H8S22_00385</name>
</gene>
<dbReference type="RefSeq" id="WP_024728024.1">
    <property type="nucleotide sequence ID" value="NZ_JACOOS010000001.1"/>
</dbReference>
<evidence type="ECO:0000259" key="3">
    <source>
        <dbReference type="Pfam" id="PF02581"/>
    </source>
</evidence>
<dbReference type="EMBL" id="JACOOS010000001">
    <property type="protein sequence ID" value="MBC5676125.1"/>
    <property type="molecule type" value="Genomic_DNA"/>
</dbReference>
<protein>
    <submittedName>
        <fullName evidence="4">Thiamine phosphate synthase</fullName>
    </submittedName>
</protein>
<name>A0ABR7FLN9_9FIRM</name>
<dbReference type="SUPFAM" id="SSF51391">
    <property type="entry name" value="Thiamin phosphate synthase"/>
    <property type="match status" value="1"/>
</dbReference>
<sequence>MNQEWIAVTDRKLCGGDFLKTVQTLAGQGLKTIILREKDLPEEEYGVLAARCMEICRKAGASLTLHSYFSAARRLGADKIHLPYPVFRENAGKIEKHLRVSTSIHAPEEAVEAERMGAEFVIAGHIFQTDCKKGVPPRGLEFLRETVRSVSIPVYAIGGITPYNIKDVLKTGAAGGCMMSGFMKSPKIVDKP</sequence>
<dbReference type="Pfam" id="PF02581">
    <property type="entry name" value="TMP-TENI"/>
    <property type="match status" value="1"/>
</dbReference>
<evidence type="ECO:0000256" key="1">
    <source>
        <dbReference type="ARBA" id="ARBA00004948"/>
    </source>
</evidence>